<name>A0A6M3KUP7_9ZZZZ</name>
<dbReference type="EMBL" id="MT142549">
    <property type="protein sequence ID" value="QJA85028.1"/>
    <property type="molecule type" value="Genomic_DNA"/>
</dbReference>
<feature type="region of interest" description="Disordered" evidence="1">
    <location>
        <begin position="1"/>
        <end position="24"/>
    </location>
</feature>
<evidence type="ECO:0000313" key="3">
    <source>
        <dbReference type="EMBL" id="QJA85028.1"/>
    </source>
</evidence>
<sequence length="250" mass="29025">MADKTDDVKDQELFKGMNPDDLPDEAKGFYKSMLADYTRKTQELAGQRKEWTQEKDGLIQKVQNLGALEQEVGQWREWYKSLEEQVGGEDKQTQLAKEQELREKLERGEPAANVQAIQKLEAQINTLQDKLIGYERTLGESGKRVDRMFNYQAQLTDLVSRHPDMDKKKVLDHALKTNQPDLEKVYREVYFDDILESEIQKRLKEELSKQRTDGISTGAKPLILKAREKPMSYEEATEAIMRERVRDGKS</sequence>
<feature type="compositionally biased region" description="Basic and acidic residues" evidence="1">
    <location>
        <begin position="1"/>
        <end position="13"/>
    </location>
</feature>
<accession>A0A6M3KUP7</accession>
<protein>
    <submittedName>
        <fullName evidence="3">Uncharacterized protein</fullName>
    </submittedName>
</protein>
<proteinExistence type="predicted"/>
<dbReference type="EMBL" id="MT142180">
    <property type="protein sequence ID" value="QJA75706.1"/>
    <property type="molecule type" value="Genomic_DNA"/>
</dbReference>
<reference evidence="3" key="1">
    <citation type="submission" date="2020-03" db="EMBL/GenBank/DDBJ databases">
        <title>The deep terrestrial virosphere.</title>
        <authorList>
            <person name="Holmfeldt K."/>
            <person name="Nilsson E."/>
            <person name="Simone D."/>
            <person name="Lopez-Fernandez M."/>
            <person name="Wu X."/>
            <person name="de Brujin I."/>
            <person name="Lundin D."/>
            <person name="Andersson A."/>
            <person name="Bertilsson S."/>
            <person name="Dopson M."/>
        </authorList>
    </citation>
    <scope>NUCLEOTIDE SEQUENCE</scope>
    <source>
        <strain evidence="2">MM415A01720</strain>
        <strain evidence="3">MM415B02292</strain>
    </source>
</reference>
<evidence type="ECO:0000256" key="1">
    <source>
        <dbReference type="SAM" id="MobiDB-lite"/>
    </source>
</evidence>
<gene>
    <name evidence="2" type="ORF">MM415A01720_0004</name>
    <name evidence="3" type="ORF">MM415B02292_0009</name>
</gene>
<evidence type="ECO:0000313" key="2">
    <source>
        <dbReference type="EMBL" id="QJA75706.1"/>
    </source>
</evidence>
<dbReference type="AlphaFoldDB" id="A0A6M3KUP7"/>
<organism evidence="3">
    <name type="scientific">viral metagenome</name>
    <dbReference type="NCBI Taxonomy" id="1070528"/>
    <lineage>
        <taxon>unclassified sequences</taxon>
        <taxon>metagenomes</taxon>
        <taxon>organismal metagenomes</taxon>
    </lineage>
</organism>